<dbReference type="GO" id="GO:0045944">
    <property type="term" value="P:positive regulation of transcription by RNA polymerase II"/>
    <property type="evidence" value="ECO:0007669"/>
    <property type="project" value="TreeGrafter"/>
</dbReference>
<dbReference type="GeneID" id="68356653"/>
<dbReference type="GO" id="GO:0003700">
    <property type="term" value="F:DNA-binding transcription factor activity"/>
    <property type="evidence" value="ECO:0007669"/>
    <property type="project" value="TreeGrafter"/>
</dbReference>
<evidence type="ECO:0000313" key="5">
    <source>
        <dbReference type="Proteomes" id="UP000824596"/>
    </source>
</evidence>
<name>A0A9P8SHX0_9HYPO</name>
<dbReference type="GO" id="GO:0000976">
    <property type="term" value="F:transcription cis-regulatory region binding"/>
    <property type="evidence" value="ECO:0007669"/>
    <property type="project" value="TreeGrafter"/>
</dbReference>
<comment type="subcellular location">
    <subcellularLocation>
        <location evidence="1">Nucleus</location>
    </subcellularLocation>
</comment>
<gene>
    <name evidence="4" type="ORF">HRG_07524</name>
</gene>
<reference evidence="4" key="1">
    <citation type="submission" date="2021-09" db="EMBL/GenBank/DDBJ databases">
        <title>A high-quality genome of the endoparasitic fungus Hirsutella rhossiliensis with a comparison of Hirsutella genomes reveals transposable elements contributing to genome size variation.</title>
        <authorList>
            <person name="Lin R."/>
            <person name="Jiao Y."/>
            <person name="Sun X."/>
            <person name="Ling J."/>
            <person name="Xie B."/>
            <person name="Cheng X."/>
        </authorList>
    </citation>
    <scope>NUCLEOTIDE SEQUENCE</scope>
    <source>
        <strain evidence="4">HR02</strain>
    </source>
</reference>
<proteinExistence type="predicted"/>
<evidence type="ECO:0000256" key="1">
    <source>
        <dbReference type="ARBA" id="ARBA00004123"/>
    </source>
</evidence>
<keyword evidence="2" id="KW-0539">Nucleus</keyword>
<dbReference type="GO" id="GO:0005634">
    <property type="term" value="C:nucleus"/>
    <property type="evidence" value="ECO:0007669"/>
    <property type="project" value="UniProtKB-SubCell"/>
</dbReference>
<evidence type="ECO:0000256" key="3">
    <source>
        <dbReference type="SAM" id="MobiDB-lite"/>
    </source>
</evidence>
<dbReference type="AlphaFoldDB" id="A0A9P8SHX0"/>
<evidence type="ECO:0000313" key="4">
    <source>
        <dbReference type="EMBL" id="KAH0961446.1"/>
    </source>
</evidence>
<protein>
    <submittedName>
        <fullName evidence="4">Fungal specific transcription factor domain-containing protein</fullName>
    </submittedName>
</protein>
<dbReference type="RefSeq" id="XP_044718959.1">
    <property type="nucleotide sequence ID" value="XM_044865995.1"/>
</dbReference>
<accession>A0A9P8SHX0</accession>
<organism evidence="4 5">
    <name type="scientific">Hirsutella rhossiliensis</name>
    <dbReference type="NCBI Taxonomy" id="111463"/>
    <lineage>
        <taxon>Eukaryota</taxon>
        <taxon>Fungi</taxon>
        <taxon>Dikarya</taxon>
        <taxon>Ascomycota</taxon>
        <taxon>Pezizomycotina</taxon>
        <taxon>Sordariomycetes</taxon>
        <taxon>Hypocreomycetidae</taxon>
        <taxon>Hypocreales</taxon>
        <taxon>Ophiocordycipitaceae</taxon>
        <taxon>Hirsutella</taxon>
    </lineage>
</organism>
<keyword evidence="5" id="KW-1185">Reference proteome</keyword>
<dbReference type="Proteomes" id="UP000824596">
    <property type="component" value="Unassembled WGS sequence"/>
</dbReference>
<dbReference type="EMBL" id="JAIZPD010000008">
    <property type="protein sequence ID" value="KAH0961446.1"/>
    <property type="molecule type" value="Genomic_DNA"/>
</dbReference>
<evidence type="ECO:0000256" key="2">
    <source>
        <dbReference type="ARBA" id="ARBA00023242"/>
    </source>
</evidence>
<feature type="region of interest" description="Disordered" evidence="3">
    <location>
        <begin position="111"/>
        <end position="130"/>
    </location>
</feature>
<sequence length="540" mass="60085">MTGAADPAANAACSGCRKKHLKCEWNIDAAAAACSSDGRALTGCVRCTVGGLRCERGLNVRFRHYPTRLIDFGNHRWVAYPRRVRFVDETRDIEALYGDDDDDVPEASGAAWRASLSPPTPRQELGPWQRPRGHSRVEMVLESKGSRLHSYRNLDQRSLSAIPSASGLSLATPNDAFLGRPFPLHSWREAKLMKYYLEYMCHWFDVCDTTRQFAVHVPRKAMSCPTLLNAIYALSSRHLSLKEGQCDEWISNQYHERCLRQLSSVSNDSNALLDDDLLAATILLRTLEELEVPLLGTDNEGHLMGVQVFMNARSGSSAAVSSLRQAAYWIGLRQEVTMAVASQRPIKFPLSLSFVDQSFSPADDAMWANRIIVHCAKVVEFCFGQGQHSPHDHRALIEYDDGWLRCRPSTFVPIAYMDADASRGEVFPHILYFSHAVVVGVVHSMLAQALLMCCDPALPSMARGRLIRQRILQLCGTALSNESTIPAMITASLGIATCGDRFDDHVERMALLDVLTKTEGDHAWPTGKIQGRLKNAWGWA</sequence>
<dbReference type="OrthoDB" id="4916205at2759"/>
<comment type="caution">
    <text evidence="4">The sequence shown here is derived from an EMBL/GenBank/DDBJ whole genome shotgun (WGS) entry which is preliminary data.</text>
</comment>
<dbReference type="PANTHER" id="PTHR37534">
    <property type="entry name" value="TRANSCRIPTIONAL ACTIVATOR PROTEIN UGA3"/>
    <property type="match status" value="1"/>
</dbReference>
<dbReference type="Pfam" id="PF11951">
    <property type="entry name" value="Fungal_trans_2"/>
    <property type="match status" value="1"/>
</dbReference>
<dbReference type="InterPro" id="IPR021858">
    <property type="entry name" value="Fun_TF"/>
</dbReference>
<dbReference type="PANTHER" id="PTHR37534:SF2">
    <property type="entry name" value="N-ACETYLTRANSFERASE DOMAIN-CONTAINING PROTEIN"/>
    <property type="match status" value="1"/>
</dbReference>